<evidence type="ECO:0000313" key="3">
    <source>
        <dbReference type="Proteomes" id="UP000886842"/>
    </source>
</evidence>
<dbReference type="Proteomes" id="UP000886842">
    <property type="component" value="Unassembled WGS sequence"/>
</dbReference>
<feature type="compositionally biased region" description="Acidic residues" evidence="1">
    <location>
        <begin position="285"/>
        <end position="306"/>
    </location>
</feature>
<dbReference type="AlphaFoldDB" id="A0A9D1KMV9"/>
<protein>
    <submittedName>
        <fullName evidence="2">Uncharacterized protein</fullName>
    </submittedName>
</protein>
<reference evidence="2" key="2">
    <citation type="journal article" date="2021" name="PeerJ">
        <title>Extensive microbial diversity within the chicken gut microbiome revealed by metagenomics and culture.</title>
        <authorList>
            <person name="Gilroy R."/>
            <person name="Ravi A."/>
            <person name="Getino M."/>
            <person name="Pursley I."/>
            <person name="Horton D.L."/>
            <person name="Alikhan N.F."/>
            <person name="Baker D."/>
            <person name="Gharbi K."/>
            <person name="Hall N."/>
            <person name="Watson M."/>
            <person name="Adriaenssens E.M."/>
            <person name="Foster-Nyarko E."/>
            <person name="Jarju S."/>
            <person name="Secka A."/>
            <person name="Antonio M."/>
            <person name="Oren A."/>
            <person name="Chaudhuri R.R."/>
            <person name="La Ragione R."/>
            <person name="Hildebrand F."/>
            <person name="Pallen M.J."/>
        </authorList>
    </citation>
    <scope>NUCLEOTIDE SEQUENCE</scope>
    <source>
        <strain evidence="2">ChiGjej1B1-24693</strain>
    </source>
</reference>
<accession>A0A9D1KMV9</accession>
<comment type="caution">
    <text evidence="2">The sequence shown here is derived from an EMBL/GenBank/DDBJ whole genome shotgun (WGS) entry which is preliminary data.</text>
</comment>
<feature type="compositionally biased region" description="Polar residues" evidence="1">
    <location>
        <begin position="254"/>
        <end position="264"/>
    </location>
</feature>
<proteinExistence type="predicted"/>
<feature type="region of interest" description="Disordered" evidence="1">
    <location>
        <begin position="248"/>
        <end position="328"/>
    </location>
</feature>
<evidence type="ECO:0000313" key="2">
    <source>
        <dbReference type="EMBL" id="HIT75152.1"/>
    </source>
</evidence>
<evidence type="ECO:0000256" key="1">
    <source>
        <dbReference type="SAM" id="MobiDB-lite"/>
    </source>
</evidence>
<dbReference type="EMBL" id="DVLP01000187">
    <property type="protein sequence ID" value="HIT75152.1"/>
    <property type="molecule type" value="Genomic_DNA"/>
</dbReference>
<name>A0A9D1KMV9_9ACTN</name>
<reference evidence="2" key="1">
    <citation type="submission" date="2020-10" db="EMBL/GenBank/DDBJ databases">
        <authorList>
            <person name="Gilroy R."/>
        </authorList>
    </citation>
    <scope>NUCLEOTIDE SEQUENCE</scope>
    <source>
        <strain evidence="2">ChiGjej1B1-24693</strain>
    </source>
</reference>
<feature type="compositionally biased region" description="Acidic residues" evidence="1">
    <location>
        <begin position="317"/>
        <end position="328"/>
    </location>
</feature>
<sequence length="328" mass="36522">MADTDWDALGSELYTLLGMTKEGGTLWQAWEHAKTSDHDEFSNWQWNYPGAWGSDPWDYYNEAVADAEAAYGRFHSTWTEHFYADRSFIPAFKYKTELWLDDVAEPIRNEPYTLETGTRVRESWNGPSAQKYDSALRTQVSAANEYFSLTTTLATELNNANNVLKGVYLSIKQSIEPVRDKLNAAEGAGFWENGITGGTFFDNVAYGKAQFEGLATWLSDMASDGDWVRNMSRVRTNLEDAKTRVTSFRDGWPKSTTGDLTDMSNGRAEGAGDPASQTSTSEPTDLPDIDPDAEASETETDYEQEGYNEGLDGGGNENDEVNPTEEQG</sequence>
<organism evidence="2 3">
    <name type="scientific">Candidatus Avipropionibacterium avicola</name>
    <dbReference type="NCBI Taxonomy" id="2840701"/>
    <lineage>
        <taxon>Bacteria</taxon>
        <taxon>Bacillati</taxon>
        <taxon>Actinomycetota</taxon>
        <taxon>Actinomycetes</taxon>
        <taxon>Propionibacteriales</taxon>
        <taxon>Propionibacteriaceae</taxon>
        <taxon>Propionibacteriaceae incertae sedis</taxon>
        <taxon>Candidatus Avipropionibacterium</taxon>
    </lineage>
</organism>
<gene>
    <name evidence="2" type="ORF">IAA98_06180</name>
</gene>